<organism evidence="2 3">
    <name type="scientific">Acinetobacter parvus DSM 16617 = CIP 108168</name>
    <dbReference type="NCBI Taxonomy" id="981333"/>
    <lineage>
        <taxon>Bacteria</taxon>
        <taxon>Pseudomonadati</taxon>
        <taxon>Pseudomonadota</taxon>
        <taxon>Gammaproteobacteria</taxon>
        <taxon>Moraxellales</taxon>
        <taxon>Moraxellaceae</taxon>
        <taxon>Acinetobacter</taxon>
    </lineage>
</organism>
<keyword evidence="3" id="KW-1185">Reference proteome</keyword>
<evidence type="ECO:0000256" key="1">
    <source>
        <dbReference type="SAM" id="SignalP"/>
    </source>
</evidence>
<feature type="chain" id="PRO_5004131482" evidence="1">
    <location>
        <begin position="23"/>
        <end position="60"/>
    </location>
</feature>
<reference evidence="2 3" key="1">
    <citation type="submission" date="2013-02" db="EMBL/GenBank/DDBJ databases">
        <title>The Genome Sequence of Acinetobacter parvus CIP 108168.</title>
        <authorList>
            <consortium name="The Broad Institute Genome Sequencing Platform"/>
            <consortium name="The Broad Institute Genome Sequencing Center for Infectious Disease"/>
            <person name="Cerqueira G."/>
            <person name="Feldgarden M."/>
            <person name="Courvalin P."/>
            <person name="Perichon B."/>
            <person name="Grillot-Courvalin C."/>
            <person name="Clermont D."/>
            <person name="Rocha E."/>
            <person name="Yoon E.-J."/>
            <person name="Nemec A."/>
            <person name="Walker B."/>
            <person name="Young S.K."/>
            <person name="Zeng Q."/>
            <person name="Gargeya S."/>
            <person name="Fitzgerald M."/>
            <person name="Haas B."/>
            <person name="Abouelleil A."/>
            <person name="Alvarado L."/>
            <person name="Arachchi H.M."/>
            <person name="Berlin A.M."/>
            <person name="Chapman S.B."/>
            <person name="Dewar J."/>
            <person name="Goldberg J."/>
            <person name="Griggs A."/>
            <person name="Gujja S."/>
            <person name="Hansen M."/>
            <person name="Howarth C."/>
            <person name="Imamovic A."/>
            <person name="Larimer J."/>
            <person name="McCowan C."/>
            <person name="Murphy C."/>
            <person name="Neiman D."/>
            <person name="Pearson M."/>
            <person name="Priest M."/>
            <person name="Roberts A."/>
            <person name="Saif S."/>
            <person name="Shea T."/>
            <person name="Sisk P."/>
            <person name="Sykes S."/>
            <person name="Wortman J."/>
            <person name="Nusbaum C."/>
            <person name="Birren B."/>
        </authorList>
    </citation>
    <scope>NUCLEOTIDE SEQUENCE [LARGE SCALE GENOMIC DNA]</scope>
    <source>
        <strain evidence="2 3">CIP 108168</strain>
    </source>
</reference>
<name>N8RHZ3_9GAMM</name>
<comment type="caution">
    <text evidence="2">The sequence shown here is derived from an EMBL/GenBank/DDBJ whole genome shotgun (WGS) entry which is preliminary data.</text>
</comment>
<accession>N8RHZ3</accession>
<dbReference type="HOGENOM" id="CLU_209507_0_0_6"/>
<keyword evidence="1" id="KW-0732">Signal</keyword>
<dbReference type="EMBL" id="APOM01000063">
    <property type="protein sequence ID" value="ENU35013.1"/>
    <property type="molecule type" value="Genomic_DNA"/>
</dbReference>
<feature type="signal peptide" evidence="1">
    <location>
        <begin position="1"/>
        <end position="22"/>
    </location>
</feature>
<dbReference type="PATRIC" id="fig|981333.9.peg.2930"/>
<evidence type="ECO:0000313" key="3">
    <source>
        <dbReference type="Proteomes" id="UP000023776"/>
    </source>
</evidence>
<dbReference type="GeneID" id="99691175"/>
<gene>
    <name evidence="2" type="ORF">F988_02870</name>
</gene>
<dbReference type="RefSeq" id="WP_004683898.1">
    <property type="nucleotide sequence ID" value="NZ_AIEB01000051.1"/>
</dbReference>
<sequence>MRKGILAVGAMLMLGASMQVNTDTKICVFDLLGKSGEAYKALEIEKGLRTTGQCLTTFLL</sequence>
<evidence type="ECO:0000313" key="2">
    <source>
        <dbReference type="EMBL" id="ENU35013.1"/>
    </source>
</evidence>
<dbReference type="Proteomes" id="UP000023776">
    <property type="component" value="Unassembled WGS sequence"/>
</dbReference>
<proteinExistence type="predicted"/>
<protein>
    <submittedName>
        <fullName evidence="2">Uncharacterized protein</fullName>
    </submittedName>
</protein>
<dbReference type="AlphaFoldDB" id="N8RHZ3"/>